<protein>
    <submittedName>
        <fullName evidence="1">Uncharacterized protein</fullName>
    </submittedName>
</protein>
<evidence type="ECO:0000313" key="1">
    <source>
        <dbReference type="EMBL" id="KKK42069.1"/>
    </source>
</evidence>
<accession>A0A0F8XIV9</accession>
<sequence>MIFIGYNYSGKVIGIVNAKSKELAEAFWQGRKLNVNTIKSLQGRGDFIPLDEHPTGVYPILETIEKEEYIQGKKRKFICVK</sequence>
<comment type="caution">
    <text evidence="1">The sequence shown here is derived from an EMBL/GenBank/DDBJ whole genome shotgun (WGS) entry which is preliminary data.</text>
</comment>
<organism evidence="1">
    <name type="scientific">marine sediment metagenome</name>
    <dbReference type="NCBI Taxonomy" id="412755"/>
    <lineage>
        <taxon>unclassified sequences</taxon>
        <taxon>metagenomes</taxon>
        <taxon>ecological metagenomes</taxon>
    </lineage>
</organism>
<dbReference type="EMBL" id="LAZR01070351">
    <property type="protein sequence ID" value="KKK42069.1"/>
    <property type="molecule type" value="Genomic_DNA"/>
</dbReference>
<proteinExistence type="predicted"/>
<gene>
    <name evidence="1" type="ORF">LCGC14_2354490</name>
</gene>
<reference evidence="1" key="1">
    <citation type="journal article" date="2015" name="Nature">
        <title>Complex archaea that bridge the gap between prokaryotes and eukaryotes.</title>
        <authorList>
            <person name="Spang A."/>
            <person name="Saw J.H."/>
            <person name="Jorgensen S.L."/>
            <person name="Zaremba-Niedzwiedzka K."/>
            <person name="Martijn J."/>
            <person name="Lind A.E."/>
            <person name="van Eijk R."/>
            <person name="Schleper C."/>
            <person name="Guy L."/>
            <person name="Ettema T.J."/>
        </authorList>
    </citation>
    <scope>NUCLEOTIDE SEQUENCE</scope>
</reference>
<name>A0A0F8XIV9_9ZZZZ</name>
<dbReference type="AlphaFoldDB" id="A0A0F8XIV9"/>